<dbReference type="Gene3D" id="1.25.40.390">
    <property type="match status" value="1"/>
</dbReference>
<reference evidence="8 9" key="1">
    <citation type="submission" date="2022-06" db="EMBL/GenBank/DDBJ databases">
        <title>A taxonomic note on the genus Prevotella: Description of four novel genera and emended description of the genera Hallella and Xylanibacter.</title>
        <authorList>
            <person name="Hitch T.C.A."/>
        </authorList>
    </citation>
    <scope>NUCLEOTIDE SEQUENCE [LARGE SCALE GENOMIC DNA]</scope>
    <source>
        <strain evidence="8 9">DSM 100619</strain>
    </source>
</reference>
<evidence type="ECO:0000256" key="3">
    <source>
        <dbReference type="ARBA" id="ARBA00022729"/>
    </source>
</evidence>
<dbReference type="EMBL" id="JAMXLY010000065">
    <property type="protein sequence ID" value="MCO6026498.1"/>
    <property type="molecule type" value="Genomic_DNA"/>
</dbReference>
<dbReference type="Pfam" id="PF07980">
    <property type="entry name" value="SusD_RagB"/>
    <property type="match status" value="1"/>
</dbReference>
<dbReference type="Proteomes" id="UP001204015">
    <property type="component" value="Unassembled WGS sequence"/>
</dbReference>
<evidence type="ECO:0000256" key="5">
    <source>
        <dbReference type="ARBA" id="ARBA00023237"/>
    </source>
</evidence>
<protein>
    <submittedName>
        <fullName evidence="8">RagB/SusD family nutrient uptake outer membrane protein</fullName>
    </submittedName>
</protein>
<evidence type="ECO:0000259" key="7">
    <source>
        <dbReference type="Pfam" id="PF14322"/>
    </source>
</evidence>
<dbReference type="InterPro" id="IPR011990">
    <property type="entry name" value="TPR-like_helical_dom_sf"/>
</dbReference>
<evidence type="ECO:0000313" key="8">
    <source>
        <dbReference type="EMBL" id="MCO6026498.1"/>
    </source>
</evidence>
<evidence type="ECO:0000256" key="2">
    <source>
        <dbReference type="ARBA" id="ARBA00006275"/>
    </source>
</evidence>
<keyword evidence="9" id="KW-1185">Reference proteome</keyword>
<dbReference type="RefSeq" id="WP_252761848.1">
    <property type="nucleotide sequence ID" value="NZ_JAMXLY010000065.1"/>
</dbReference>
<comment type="subcellular location">
    <subcellularLocation>
        <location evidence="1">Cell outer membrane</location>
    </subcellularLocation>
</comment>
<keyword evidence="4" id="KW-0472">Membrane</keyword>
<proteinExistence type="inferred from homology"/>
<dbReference type="SMART" id="SM00028">
    <property type="entry name" value="TPR"/>
    <property type="match status" value="2"/>
</dbReference>
<name>A0ABT1BZI3_9BACT</name>
<organism evidence="8 9">
    <name type="scientific">Segatella cerevisiae</name>
    <dbReference type="NCBI Taxonomy" id="2053716"/>
    <lineage>
        <taxon>Bacteria</taxon>
        <taxon>Pseudomonadati</taxon>
        <taxon>Bacteroidota</taxon>
        <taxon>Bacteroidia</taxon>
        <taxon>Bacteroidales</taxon>
        <taxon>Prevotellaceae</taxon>
        <taxon>Segatella</taxon>
    </lineage>
</organism>
<dbReference type="InterPro" id="IPR012944">
    <property type="entry name" value="SusD_RagB_dom"/>
</dbReference>
<gene>
    <name evidence="8" type="ORF">NG821_11740</name>
</gene>
<dbReference type="Pfam" id="PF14322">
    <property type="entry name" value="SusD-like_3"/>
    <property type="match status" value="1"/>
</dbReference>
<comment type="caution">
    <text evidence="8">The sequence shown here is derived from an EMBL/GenBank/DDBJ whole genome shotgun (WGS) entry which is preliminary data.</text>
</comment>
<evidence type="ECO:0000256" key="1">
    <source>
        <dbReference type="ARBA" id="ARBA00004442"/>
    </source>
</evidence>
<dbReference type="InterPro" id="IPR019734">
    <property type="entry name" value="TPR_rpt"/>
</dbReference>
<evidence type="ECO:0000313" key="9">
    <source>
        <dbReference type="Proteomes" id="UP001204015"/>
    </source>
</evidence>
<sequence>MKNIIKEGALCILAIAGFTIPTGCSSDFLDTVPTGEVSSASVWKSENLATKALNGVYERLYYEDRADPGHTLWDAYTEVMDEDVNWVSGNAPILLGSATASSGGFSQWWQCFYEGISRANDVIANVDKVPDMPDAEKSRYQSECKFIRAYEYYRLNVLYRGVPIYTEPVAPDKCTKGRSTENEVWQQVISDCSDVISDPNVPDKHSVGDPNWGHITKGAAYMLRAKTYMWLKDYAKAEADFKTITTLGYSLFPNYKTLFKEANEKNDEFIFVYQYSEDTDCGQFFSWTYGNRNSRGYSWNNYIPNPAFVDSYECANGKAFNIDDILPGYSSMTPKQRIVFYLRDGLTDAEKTIEQNVGVDMSKYLNSGNEARIKMVYENRDPRMTENFITPYSTYLGGCTGTDISYTLRWPYRGYDDAAPYDLRTDTNDRFYYLWRKWVAEGTSEIVNQDTGPTDIPIFRYAEALLGLAEALNEEGKTDEAIKYVNMVRARAGVAPLNSNEYTKVTGQDDLRQRIRNEYAWELAGENHMYFEELRWDTWHQQKFVNGNGMTEIWGSKKYTNTYMGDYSKIWPIPQAEIERNSNLKQNPGWY</sequence>
<evidence type="ECO:0000259" key="6">
    <source>
        <dbReference type="Pfam" id="PF07980"/>
    </source>
</evidence>
<accession>A0ABT1BZI3</accession>
<dbReference type="InterPro" id="IPR033985">
    <property type="entry name" value="SusD-like_N"/>
</dbReference>
<feature type="domain" description="SusD-like N-terminal" evidence="7">
    <location>
        <begin position="27"/>
        <end position="228"/>
    </location>
</feature>
<comment type="similarity">
    <text evidence="2">Belongs to the SusD family.</text>
</comment>
<dbReference type="SUPFAM" id="SSF48452">
    <property type="entry name" value="TPR-like"/>
    <property type="match status" value="1"/>
</dbReference>
<keyword evidence="3" id="KW-0732">Signal</keyword>
<feature type="domain" description="RagB/SusD" evidence="6">
    <location>
        <begin position="268"/>
        <end position="590"/>
    </location>
</feature>
<evidence type="ECO:0000256" key="4">
    <source>
        <dbReference type="ARBA" id="ARBA00023136"/>
    </source>
</evidence>
<keyword evidence="5" id="KW-0998">Cell outer membrane</keyword>